<reference evidence="2" key="1">
    <citation type="submission" date="2018-01" db="EMBL/GenBank/DDBJ databases">
        <authorList>
            <person name="Gaut B.S."/>
            <person name="Morton B.R."/>
            <person name="Clegg M.T."/>
            <person name="Duvall M.R."/>
        </authorList>
    </citation>
    <scope>NUCLEOTIDE SEQUENCE [LARGE SCALE GENOMIC DNA]</scope>
</reference>
<sequence>MPLPEEAKESEAFLPAATSVPTLAWGPLAETINTRGTLAISAMGSISFSISKGMRRYRNWFTTILLDSPIANVYPSRGALNVWSKPILPPAPGRFSGTNAQLTDSVKALAVKRAIPSVPPPGGAGMMSLIGLAGKVSAKTDPVANIAVAKTAADSKARRLNLE</sequence>
<protein>
    <submittedName>
        <fullName evidence="1">Uncharacterized protein</fullName>
    </submittedName>
</protein>
<dbReference type="Proteomes" id="UP000256297">
    <property type="component" value="Unassembled WGS sequence"/>
</dbReference>
<gene>
    <name evidence="1" type="ORF">CBM2589_U10254</name>
</gene>
<proteinExistence type="predicted"/>
<organism evidence="1 2">
    <name type="scientific">Cupriavidus taiwanensis</name>
    <dbReference type="NCBI Taxonomy" id="164546"/>
    <lineage>
        <taxon>Bacteria</taxon>
        <taxon>Pseudomonadati</taxon>
        <taxon>Pseudomonadota</taxon>
        <taxon>Betaproteobacteria</taxon>
        <taxon>Burkholderiales</taxon>
        <taxon>Burkholderiaceae</taxon>
        <taxon>Cupriavidus</taxon>
    </lineage>
</organism>
<name>A0A375CQP7_9BURK</name>
<evidence type="ECO:0000313" key="2">
    <source>
        <dbReference type="Proteomes" id="UP000256297"/>
    </source>
</evidence>
<dbReference type="EMBL" id="OFSP01000078">
    <property type="protein sequence ID" value="SOY77752.1"/>
    <property type="molecule type" value="Genomic_DNA"/>
</dbReference>
<evidence type="ECO:0000313" key="1">
    <source>
        <dbReference type="EMBL" id="SOY77752.1"/>
    </source>
</evidence>
<dbReference type="AlphaFoldDB" id="A0A375CQP7"/>
<comment type="caution">
    <text evidence="1">The sequence shown here is derived from an EMBL/GenBank/DDBJ whole genome shotgun (WGS) entry which is preliminary data.</text>
</comment>
<accession>A0A375CQP7</accession>